<dbReference type="KEGG" id="dzi:111274327"/>
<keyword evidence="2" id="KW-1185">Reference proteome</keyword>
<dbReference type="Proteomes" id="UP000515121">
    <property type="component" value="Unplaced"/>
</dbReference>
<evidence type="ECO:0000313" key="2">
    <source>
        <dbReference type="Proteomes" id="UP000515121"/>
    </source>
</evidence>
<accession>A0A6P5WF56</accession>
<evidence type="ECO:0000256" key="1">
    <source>
        <dbReference type="SAM" id="SignalP"/>
    </source>
</evidence>
<gene>
    <name evidence="3" type="primary">LOC111274327</name>
</gene>
<proteinExistence type="predicted"/>
<dbReference type="AlphaFoldDB" id="A0A6P5WF56"/>
<sequence length="114" mass="12474">MASKTCGRVLFLGLVLIIVVIQGDAARPRQFGNGKVEVVVAKKQEANTNLGEMKNLPPFPFPFPFPSPPYMPFAPPLPLPQFPPFPFPTPSLPPLPPFRFPPFPDFLSATPPPP</sequence>
<keyword evidence="1" id="KW-0732">Signal</keyword>
<feature type="signal peptide" evidence="1">
    <location>
        <begin position="1"/>
        <end position="25"/>
    </location>
</feature>
<reference evidence="3" key="1">
    <citation type="submission" date="2025-08" db="UniProtKB">
        <authorList>
            <consortium name="RefSeq"/>
        </authorList>
    </citation>
    <scope>IDENTIFICATION</scope>
    <source>
        <tissue evidence="3">Fruit stalk</tissue>
    </source>
</reference>
<name>A0A6P5WF56_DURZI</name>
<feature type="chain" id="PRO_5028320347" evidence="1">
    <location>
        <begin position="26"/>
        <end position="114"/>
    </location>
</feature>
<dbReference type="RefSeq" id="XP_022714637.1">
    <property type="nucleotide sequence ID" value="XM_022858902.1"/>
</dbReference>
<dbReference type="GeneID" id="111274327"/>
<protein>
    <submittedName>
        <fullName evidence="3">Vegetative cell wall protein gp1-like</fullName>
    </submittedName>
</protein>
<evidence type="ECO:0000313" key="3">
    <source>
        <dbReference type="RefSeq" id="XP_022714637.1"/>
    </source>
</evidence>
<organism evidence="2 3">
    <name type="scientific">Durio zibethinus</name>
    <name type="common">Durian</name>
    <dbReference type="NCBI Taxonomy" id="66656"/>
    <lineage>
        <taxon>Eukaryota</taxon>
        <taxon>Viridiplantae</taxon>
        <taxon>Streptophyta</taxon>
        <taxon>Embryophyta</taxon>
        <taxon>Tracheophyta</taxon>
        <taxon>Spermatophyta</taxon>
        <taxon>Magnoliopsida</taxon>
        <taxon>eudicotyledons</taxon>
        <taxon>Gunneridae</taxon>
        <taxon>Pentapetalae</taxon>
        <taxon>rosids</taxon>
        <taxon>malvids</taxon>
        <taxon>Malvales</taxon>
        <taxon>Malvaceae</taxon>
        <taxon>Helicteroideae</taxon>
        <taxon>Durio</taxon>
    </lineage>
</organism>